<keyword evidence="8" id="KW-0653">Protein transport</keyword>
<keyword evidence="5" id="KW-1003">Cell membrane</keyword>
<keyword evidence="10" id="KW-0472">Membrane</keyword>
<dbReference type="AlphaFoldDB" id="A0A7Y2E7W7"/>
<evidence type="ECO:0000256" key="5">
    <source>
        <dbReference type="ARBA" id="ARBA00022475"/>
    </source>
</evidence>
<evidence type="ECO:0000256" key="2">
    <source>
        <dbReference type="ARBA" id="ARBA00008531"/>
    </source>
</evidence>
<dbReference type="InterPro" id="IPR000897">
    <property type="entry name" value="SRP54_GTPase_dom"/>
</dbReference>
<evidence type="ECO:0000256" key="8">
    <source>
        <dbReference type="ARBA" id="ARBA00022927"/>
    </source>
</evidence>
<dbReference type="PANTHER" id="PTHR43134">
    <property type="entry name" value="SIGNAL RECOGNITION PARTICLE RECEPTOR SUBUNIT ALPHA"/>
    <property type="match status" value="1"/>
</dbReference>
<dbReference type="GO" id="GO:0006614">
    <property type="term" value="P:SRP-dependent cotranslational protein targeting to membrane"/>
    <property type="evidence" value="ECO:0007669"/>
    <property type="project" value="InterPro"/>
</dbReference>
<evidence type="ECO:0000256" key="3">
    <source>
        <dbReference type="ARBA" id="ARBA00014919"/>
    </source>
</evidence>
<evidence type="ECO:0000313" key="17">
    <source>
        <dbReference type="Proteomes" id="UP000547674"/>
    </source>
</evidence>
<comment type="caution">
    <text evidence="16">The sequence shown here is derived from an EMBL/GenBank/DDBJ whole genome shotgun (WGS) entry which is preliminary data.</text>
</comment>
<evidence type="ECO:0000313" key="16">
    <source>
        <dbReference type="EMBL" id="NNF06042.1"/>
    </source>
</evidence>
<dbReference type="PANTHER" id="PTHR43134:SF3">
    <property type="entry name" value="FLAGELLAR BIOSYNTHESIS PROTEIN FLHF"/>
    <property type="match status" value="1"/>
</dbReference>
<dbReference type="GO" id="GO:0003924">
    <property type="term" value="F:GTPase activity"/>
    <property type="evidence" value="ECO:0007669"/>
    <property type="project" value="InterPro"/>
</dbReference>
<feature type="domain" description="AAA+ ATPase" evidence="14">
    <location>
        <begin position="73"/>
        <end position="219"/>
    </location>
</feature>
<gene>
    <name evidence="16" type="ORF">HKN21_04725</name>
</gene>
<evidence type="ECO:0000256" key="4">
    <source>
        <dbReference type="ARBA" id="ARBA00022448"/>
    </source>
</evidence>
<name>A0A7Y2E7W7_UNCEI</name>
<dbReference type="GO" id="GO:0005886">
    <property type="term" value="C:plasma membrane"/>
    <property type="evidence" value="ECO:0007669"/>
    <property type="project" value="UniProtKB-SubCell"/>
</dbReference>
<dbReference type="SMART" id="SM00382">
    <property type="entry name" value="AAA"/>
    <property type="match status" value="1"/>
</dbReference>
<evidence type="ECO:0000256" key="6">
    <source>
        <dbReference type="ARBA" id="ARBA00022741"/>
    </source>
</evidence>
<protein>
    <recommendedName>
        <fullName evidence="3">Flagellar biosynthesis protein FlhF</fullName>
    </recommendedName>
    <alternativeName>
        <fullName evidence="13">Flagella-associated GTP-binding protein</fullName>
    </alternativeName>
</protein>
<comment type="function">
    <text evidence="12">Necessary for flagellar biosynthesis. May be involved in translocation of the flagellum.</text>
</comment>
<evidence type="ECO:0000256" key="12">
    <source>
        <dbReference type="ARBA" id="ARBA00025337"/>
    </source>
</evidence>
<feature type="domain" description="SRP54-type proteins GTP-binding" evidence="15">
    <location>
        <begin position="74"/>
        <end position="270"/>
    </location>
</feature>
<keyword evidence="6" id="KW-0547">Nucleotide-binding</keyword>
<evidence type="ECO:0000256" key="1">
    <source>
        <dbReference type="ARBA" id="ARBA00004413"/>
    </source>
</evidence>
<keyword evidence="11" id="KW-1006">Bacterial flagellum protein export</keyword>
<dbReference type="InterPro" id="IPR027417">
    <property type="entry name" value="P-loop_NTPase"/>
</dbReference>
<dbReference type="InterPro" id="IPR003593">
    <property type="entry name" value="AAA+_ATPase"/>
</dbReference>
<comment type="subcellular location">
    <subcellularLocation>
        <location evidence="1">Cell membrane</location>
        <topology evidence="1">Peripheral membrane protein</topology>
        <orientation evidence="1">Cytoplasmic side</orientation>
    </subcellularLocation>
</comment>
<dbReference type="Pfam" id="PF00448">
    <property type="entry name" value="SRP54"/>
    <property type="match status" value="1"/>
</dbReference>
<dbReference type="Proteomes" id="UP000547674">
    <property type="component" value="Unassembled WGS sequence"/>
</dbReference>
<dbReference type="GO" id="GO:0005047">
    <property type="term" value="F:signal recognition particle binding"/>
    <property type="evidence" value="ECO:0007669"/>
    <property type="project" value="TreeGrafter"/>
</dbReference>
<organism evidence="16 17">
    <name type="scientific">Eiseniibacteriota bacterium</name>
    <dbReference type="NCBI Taxonomy" id="2212470"/>
    <lineage>
        <taxon>Bacteria</taxon>
        <taxon>Candidatus Eiseniibacteriota</taxon>
    </lineage>
</organism>
<comment type="similarity">
    <text evidence="2">Belongs to the GTP-binding SRP family.</text>
</comment>
<keyword evidence="4" id="KW-0813">Transport</keyword>
<evidence type="ECO:0000256" key="10">
    <source>
        <dbReference type="ARBA" id="ARBA00023136"/>
    </source>
</evidence>
<reference evidence="16 17" key="1">
    <citation type="submission" date="2020-03" db="EMBL/GenBank/DDBJ databases">
        <title>Metabolic flexibility allows generalist bacteria to become dominant in a frequently disturbed ecosystem.</title>
        <authorList>
            <person name="Chen Y.-J."/>
            <person name="Leung P.M."/>
            <person name="Bay S.K."/>
            <person name="Hugenholtz P."/>
            <person name="Kessler A.J."/>
            <person name="Shelley G."/>
            <person name="Waite D.W."/>
            <person name="Cook P.L."/>
            <person name="Greening C."/>
        </authorList>
    </citation>
    <scope>NUCLEOTIDE SEQUENCE [LARGE SCALE GENOMIC DNA]</scope>
    <source>
        <strain evidence="16">SS_bin_28</strain>
    </source>
</reference>
<evidence type="ECO:0000256" key="11">
    <source>
        <dbReference type="ARBA" id="ARBA00023225"/>
    </source>
</evidence>
<evidence type="ECO:0000259" key="15">
    <source>
        <dbReference type="SMART" id="SM00962"/>
    </source>
</evidence>
<keyword evidence="7" id="KW-1005">Bacterial flagellum biogenesis</keyword>
<dbReference type="GO" id="GO:0044781">
    <property type="term" value="P:bacterial-type flagellum organization"/>
    <property type="evidence" value="ECO:0007669"/>
    <property type="project" value="UniProtKB-KW"/>
</dbReference>
<dbReference type="Gene3D" id="3.40.50.300">
    <property type="entry name" value="P-loop containing nucleotide triphosphate hydrolases"/>
    <property type="match status" value="1"/>
</dbReference>
<keyword evidence="9" id="KW-0342">GTP-binding</keyword>
<dbReference type="CDD" id="cd17873">
    <property type="entry name" value="FlhF"/>
    <property type="match status" value="1"/>
</dbReference>
<proteinExistence type="inferred from homology"/>
<sequence>MSREIFTGTKMNELFLQVQDALGPDAVLLSVRRTPESGELEVVATDSITAENLLSEPEVLPISSETPAVASAKPYVVALVGPTGSGKTTTLAKLANHKQAYGHRRVGFLSLDTYRVGAVDQLRAFADLSQVPLEVAYEVGDCAQSLQSLADQSVILVDTPGRGPRERQDSEVIQAMLTELNPDEVHLTLPANTDREHMESLLAELGPRVSHVLPTKLDESPTNTQVFEVAAAFHRPVKWMAVGQRVPLDLREVRKNQRAFAEDIASMAVGF</sequence>
<dbReference type="GO" id="GO:0005525">
    <property type="term" value="F:GTP binding"/>
    <property type="evidence" value="ECO:0007669"/>
    <property type="project" value="UniProtKB-KW"/>
</dbReference>
<accession>A0A7Y2E7W7</accession>
<dbReference type="SUPFAM" id="SSF52540">
    <property type="entry name" value="P-loop containing nucleoside triphosphate hydrolases"/>
    <property type="match status" value="1"/>
</dbReference>
<dbReference type="EMBL" id="JABDJR010000174">
    <property type="protein sequence ID" value="NNF06042.1"/>
    <property type="molecule type" value="Genomic_DNA"/>
</dbReference>
<evidence type="ECO:0000256" key="13">
    <source>
        <dbReference type="ARBA" id="ARBA00030866"/>
    </source>
</evidence>
<dbReference type="FunFam" id="3.40.50.300:FF:000695">
    <property type="entry name" value="Flagellar biosynthesis regulator FlhF"/>
    <property type="match status" value="1"/>
</dbReference>
<dbReference type="InterPro" id="IPR047040">
    <property type="entry name" value="FlhF__GTPase_dom"/>
</dbReference>
<dbReference type="GO" id="GO:0015031">
    <property type="term" value="P:protein transport"/>
    <property type="evidence" value="ECO:0007669"/>
    <property type="project" value="UniProtKB-KW"/>
</dbReference>
<evidence type="ECO:0000256" key="7">
    <source>
        <dbReference type="ARBA" id="ARBA00022795"/>
    </source>
</evidence>
<dbReference type="SMART" id="SM00962">
    <property type="entry name" value="SRP54"/>
    <property type="match status" value="1"/>
</dbReference>
<evidence type="ECO:0000256" key="9">
    <source>
        <dbReference type="ARBA" id="ARBA00023134"/>
    </source>
</evidence>
<evidence type="ECO:0000259" key="14">
    <source>
        <dbReference type="SMART" id="SM00382"/>
    </source>
</evidence>